<keyword evidence="2" id="KW-1185">Reference proteome</keyword>
<proteinExistence type="predicted"/>
<evidence type="ECO:0000313" key="2">
    <source>
        <dbReference type="Proteomes" id="UP001283361"/>
    </source>
</evidence>
<evidence type="ECO:0000313" key="1">
    <source>
        <dbReference type="EMBL" id="KAK3799722.1"/>
    </source>
</evidence>
<dbReference type="Proteomes" id="UP001283361">
    <property type="component" value="Unassembled WGS sequence"/>
</dbReference>
<accession>A0AAE1B6S9</accession>
<reference evidence="1" key="1">
    <citation type="journal article" date="2023" name="G3 (Bethesda)">
        <title>A reference genome for the long-term kleptoplast-retaining sea slug Elysia crispata morphotype clarki.</title>
        <authorList>
            <person name="Eastman K.E."/>
            <person name="Pendleton A.L."/>
            <person name="Shaikh M.A."/>
            <person name="Suttiyut T."/>
            <person name="Ogas R."/>
            <person name="Tomko P."/>
            <person name="Gavelis G."/>
            <person name="Widhalm J.R."/>
            <person name="Wisecaver J.H."/>
        </authorList>
    </citation>
    <scope>NUCLEOTIDE SEQUENCE</scope>
    <source>
        <strain evidence="1">ECLA1</strain>
    </source>
</reference>
<gene>
    <name evidence="1" type="ORF">RRG08_017423</name>
</gene>
<dbReference type="EMBL" id="JAWDGP010000543">
    <property type="protein sequence ID" value="KAK3799722.1"/>
    <property type="molecule type" value="Genomic_DNA"/>
</dbReference>
<sequence length="81" mass="9706">MVFSIIEFENYNVIEPDRIQRQLLHGKQSKGKRQQGRPQKLYKDNVKAHIAHAGVPPKQVWAQVWVDWRMLTKEEMTQQRH</sequence>
<dbReference type="AlphaFoldDB" id="A0AAE1B6S9"/>
<protein>
    <submittedName>
        <fullName evidence="1">Uncharacterized protein</fullName>
    </submittedName>
</protein>
<organism evidence="1 2">
    <name type="scientific">Elysia crispata</name>
    <name type="common">lettuce slug</name>
    <dbReference type="NCBI Taxonomy" id="231223"/>
    <lineage>
        <taxon>Eukaryota</taxon>
        <taxon>Metazoa</taxon>
        <taxon>Spiralia</taxon>
        <taxon>Lophotrochozoa</taxon>
        <taxon>Mollusca</taxon>
        <taxon>Gastropoda</taxon>
        <taxon>Heterobranchia</taxon>
        <taxon>Euthyneura</taxon>
        <taxon>Panpulmonata</taxon>
        <taxon>Sacoglossa</taxon>
        <taxon>Placobranchoidea</taxon>
        <taxon>Plakobranchidae</taxon>
        <taxon>Elysia</taxon>
    </lineage>
</organism>
<name>A0AAE1B6S9_9GAST</name>
<comment type="caution">
    <text evidence="1">The sequence shown here is derived from an EMBL/GenBank/DDBJ whole genome shotgun (WGS) entry which is preliminary data.</text>
</comment>